<dbReference type="EMBL" id="KN834784">
    <property type="protein sequence ID" value="KIK58512.1"/>
    <property type="molecule type" value="Genomic_DNA"/>
</dbReference>
<evidence type="ECO:0000313" key="2">
    <source>
        <dbReference type="Proteomes" id="UP000053593"/>
    </source>
</evidence>
<name>A0A0D0CJI8_9AGAR</name>
<protein>
    <submittedName>
        <fullName evidence="1">Uncharacterized protein</fullName>
    </submittedName>
</protein>
<keyword evidence="2" id="KW-1185">Reference proteome</keyword>
<accession>A0A0D0CJI8</accession>
<proteinExistence type="predicted"/>
<dbReference type="Proteomes" id="UP000053593">
    <property type="component" value="Unassembled WGS sequence"/>
</dbReference>
<dbReference type="AlphaFoldDB" id="A0A0D0CJI8"/>
<evidence type="ECO:0000313" key="1">
    <source>
        <dbReference type="EMBL" id="KIK58512.1"/>
    </source>
</evidence>
<reference evidence="1 2" key="1">
    <citation type="submission" date="2014-04" db="EMBL/GenBank/DDBJ databases">
        <title>Evolutionary Origins and Diversification of the Mycorrhizal Mutualists.</title>
        <authorList>
            <consortium name="DOE Joint Genome Institute"/>
            <consortium name="Mycorrhizal Genomics Consortium"/>
            <person name="Kohler A."/>
            <person name="Kuo A."/>
            <person name="Nagy L.G."/>
            <person name="Floudas D."/>
            <person name="Copeland A."/>
            <person name="Barry K.W."/>
            <person name="Cichocki N."/>
            <person name="Veneault-Fourrey C."/>
            <person name="LaButti K."/>
            <person name="Lindquist E.A."/>
            <person name="Lipzen A."/>
            <person name="Lundell T."/>
            <person name="Morin E."/>
            <person name="Murat C."/>
            <person name="Riley R."/>
            <person name="Ohm R."/>
            <person name="Sun H."/>
            <person name="Tunlid A."/>
            <person name="Henrissat B."/>
            <person name="Grigoriev I.V."/>
            <person name="Hibbett D.S."/>
            <person name="Martin F."/>
        </authorList>
    </citation>
    <scope>NUCLEOTIDE SEQUENCE [LARGE SCALE GENOMIC DNA]</scope>
    <source>
        <strain evidence="1 2">FD-317 M1</strain>
    </source>
</reference>
<gene>
    <name evidence="1" type="ORF">GYMLUDRAFT_691404</name>
</gene>
<sequence length="72" mass="8019">MIVPVGTMYAFAISAALAAIHNPQFGNLIFAYSSPRKLRMPLVKNSNKAGETLNALLLINFKHQQKHMFKFG</sequence>
<dbReference type="HOGENOM" id="CLU_2722502_0_0_1"/>
<organism evidence="1 2">
    <name type="scientific">Collybiopsis luxurians FD-317 M1</name>
    <dbReference type="NCBI Taxonomy" id="944289"/>
    <lineage>
        <taxon>Eukaryota</taxon>
        <taxon>Fungi</taxon>
        <taxon>Dikarya</taxon>
        <taxon>Basidiomycota</taxon>
        <taxon>Agaricomycotina</taxon>
        <taxon>Agaricomycetes</taxon>
        <taxon>Agaricomycetidae</taxon>
        <taxon>Agaricales</taxon>
        <taxon>Marasmiineae</taxon>
        <taxon>Omphalotaceae</taxon>
        <taxon>Collybiopsis</taxon>
        <taxon>Collybiopsis luxurians</taxon>
    </lineage>
</organism>